<dbReference type="EMBL" id="JACAZI010000010">
    <property type="protein sequence ID" value="KAF7350119.1"/>
    <property type="molecule type" value="Genomic_DNA"/>
</dbReference>
<dbReference type="InterPro" id="IPR003712">
    <property type="entry name" value="Cyanate_lyase_C"/>
</dbReference>
<dbReference type="Gene3D" id="3.30.1160.10">
    <property type="entry name" value="Cyanate lyase, C-terminal domain"/>
    <property type="match status" value="1"/>
</dbReference>
<evidence type="ECO:0000259" key="1">
    <source>
        <dbReference type="Pfam" id="PF02560"/>
    </source>
</evidence>
<dbReference type="Proteomes" id="UP000620124">
    <property type="component" value="Unassembled WGS sequence"/>
</dbReference>
<reference evidence="2" key="1">
    <citation type="submission" date="2020-05" db="EMBL/GenBank/DDBJ databases">
        <title>Mycena genomes resolve the evolution of fungal bioluminescence.</title>
        <authorList>
            <person name="Tsai I.J."/>
        </authorList>
    </citation>
    <scope>NUCLEOTIDE SEQUENCE</scope>
    <source>
        <strain evidence="2">CCC161011</strain>
    </source>
</reference>
<feature type="domain" description="Cyanate lyase C-terminal" evidence="1">
    <location>
        <begin position="53"/>
        <end position="80"/>
    </location>
</feature>
<organism evidence="2 3">
    <name type="scientific">Mycena venus</name>
    <dbReference type="NCBI Taxonomy" id="2733690"/>
    <lineage>
        <taxon>Eukaryota</taxon>
        <taxon>Fungi</taxon>
        <taxon>Dikarya</taxon>
        <taxon>Basidiomycota</taxon>
        <taxon>Agaricomycotina</taxon>
        <taxon>Agaricomycetes</taxon>
        <taxon>Agaricomycetidae</taxon>
        <taxon>Agaricales</taxon>
        <taxon>Marasmiineae</taxon>
        <taxon>Mycenaceae</taxon>
        <taxon>Mycena</taxon>
    </lineage>
</organism>
<proteinExistence type="predicted"/>
<protein>
    <submittedName>
        <fullName evidence="2">Cyanate hydratase</fullName>
    </submittedName>
</protein>
<gene>
    <name evidence="2" type="ORF">MVEN_01314000</name>
</gene>
<dbReference type="AlphaFoldDB" id="A0A8H6Y197"/>
<sequence length="113" mass="13103">MRRLEKFSIQCTGNQAKFSAEELRETAGVLDLPIRNLQSVLGDHWWPDRGLELPTGPIIYRLYESVRVYAHPIKAIIHKKGLQRRRHEHDGLSRMNRYLSLPAPSLFVDSPDK</sequence>
<name>A0A8H6Y197_9AGAR</name>
<dbReference type="OrthoDB" id="10019422at2759"/>
<keyword evidence="3" id="KW-1185">Reference proteome</keyword>
<dbReference type="InterPro" id="IPR036581">
    <property type="entry name" value="Cyanate_lyase_C_sf"/>
</dbReference>
<dbReference type="SUPFAM" id="SSF55234">
    <property type="entry name" value="Cyanase C-terminal domain"/>
    <property type="match status" value="1"/>
</dbReference>
<evidence type="ECO:0000313" key="3">
    <source>
        <dbReference type="Proteomes" id="UP000620124"/>
    </source>
</evidence>
<comment type="caution">
    <text evidence="2">The sequence shown here is derived from an EMBL/GenBank/DDBJ whole genome shotgun (WGS) entry which is preliminary data.</text>
</comment>
<accession>A0A8H6Y197</accession>
<evidence type="ECO:0000313" key="2">
    <source>
        <dbReference type="EMBL" id="KAF7350119.1"/>
    </source>
</evidence>
<dbReference type="Pfam" id="PF02560">
    <property type="entry name" value="Cyanate_lyase"/>
    <property type="match status" value="1"/>
</dbReference>